<feature type="signal peptide" evidence="10">
    <location>
        <begin position="1"/>
        <end position="18"/>
    </location>
</feature>
<feature type="chain" id="PRO_5025524210" evidence="10">
    <location>
        <begin position="19"/>
        <end position="260"/>
    </location>
</feature>
<evidence type="ECO:0000256" key="4">
    <source>
        <dbReference type="ARBA" id="ARBA00022729"/>
    </source>
</evidence>
<keyword evidence="7 9" id="KW-0472">Membrane</keyword>
<evidence type="ECO:0000313" key="12">
    <source>
        <dbReference type="Ensembl" id="ENSSAUP00010031968.1"/>
    </source>
</evidence>
<evidence type="ECO:0000256" key="7">
    <source>
        <dbReference type="ARBA" id="ARBA00023136"/>
    </source>
</evidence>
<protein>
    <submittedName>
        <fullName evidence="12">Glycoprotein IX (platelet)</fullName>
    </submittedName>
</protein>
<dbReference type="InterPro" id="IPR052313">
    <property type="entry name" value="GPIb-IX-V_Complex"/>
</dbReference>
<evidence type="ECO:0000313" key="13">
    <source>
        <dbReference type="Proteomes" id="UP000472265"/>
    </source>
</evidence>
<evidence type="ECO:0000256" key="1">
    <source>
        <dbReference type="ARBA" id="ARBA00004167"/>
    </source>
</evidence>
<keyword evidence="2" id="KW-0433">Leucine-rich repeat</keyword>
<keyword evidence="3 9" id="KW-0812">Transmembrane</keyword>
<evidence type="ECO:0000256" key="5">
    <source>
        <dbReference type="ARBA" id="ARBA00022889"/>
    </source>
</evidence>
<keyword evidence="13" id="KW-1185">Reference proteome</keyword>
<organism evidence="12 13">
    <name type="scientific">Sparus aurata</name>
    <name type="common">Gilthead sea bream</name>
    <dbReference type="NCBI Taxonomy" id="8175"/>
    <lineage>
        <taxon>Eukaryota</taxon>
        <taxon>Metazoa</taxon>
        <taxon>Chordata</taxon>
        <taxon>Craniata</taxon>
        <taxon>Vertebrata</taxon>
        <taxon>Euteleostomi</taxon>
        <taxon>Actinopterygii</taxon>
        <taxon>Neopterygii</taxon>
        <taxon>Teleostei</taxon>
        <taxon>Neoteleostei</taxon>
        <taxon>Acanthomorphata</taxon>
        <taxon>Eupercaria</taxon>
        <taxon>Spariformes</taxon>
        <taxon>Sparidae</taxon>
        <taxon>Sparus</taxon>
    </lineage>
</organism>
<dbReference type="Gene3D" id="3.80.10.10">
    <property type="entry name" value="Ribonuclease Inhibitor"/>
    <property type="match status" value="1"/>
</dbReference>
<reference evidence="12" key="3">
    <citation type="submission" date="2025-09" db="UniProtKB">
        <authorList>
            <consortium name="Ensembl"/>
        </authorList>
    </citation>
    <scope>IDENTIFICATION</scope>
</reference>
<name>A0A671VYJ0_SPAAU</name>
<reference evidence="12" key="1">
    <citation type="submission" date="2021-04" db="EMBL/GenBank/DDBJ databases">
        <authorList>
            <consortium name="Wellcome Sanger Institute Data Sharing"/>
        </authorList>
    </citation>
    <scope>NUCLEOTIDE SEQUENCE [LARGE SCALE GENOMIC DNA]</scope>
</reference>
<evidence type="ECO:0000256" key="9">
    <source>
        <dbReference type="SAM" id="Phobius"/>
    </source>
</evidence>
<dbReference type="SMART" id="SM00082">
    <property type="entry name" value="LRRCT"/>
    <property type="match status" value="1"/>
</dbReference>
<dbReference type="SUPFAM" id="SSF52058">
    <property type="entry name" value="L domain-like"/>
    <property type="match status" value="1"/>
</dbReference>
<keyword evidence="6 9" id="KW-1133">Transmembrane helix</keyword>
<dbReference type="PANTHER" id="PTHR22650">
    <property type="entry name" value="GLYCOPROTEIN IB BETA"/>
    <property type="match status" value="1"/>
</dbReference>
<reference evidence="12" key="2">
    <citation type="submission" date="2025-08" db="UniProtKB">
        <authorList>
            <consortium name="Ensembl"/>
        </authorList>
    </citation>
    <scope>IDENTIFICATION</scope>
</reference>
<dbReference type="GeneTree" id="ENSGT00530000064244"/>
<dbReference type="AlphaFoldDB" id="A0A671VYJ0"/>
<keyword evidence="8" id="KW-1015">Disulfide bond</keyword>
<dbReference type="InParanoid" id="A0A671VYJ0"/>
<evidence type="ECO:0000256" key="8">
    <source>
        <dbReference type="ARBA" id="ARBA00023157"/>
    </source>
</evidence>
<proteinExistence type="predicted"/>
<dbReference type="Ensembl" id="ENSSAUT00010033674.1">
    <property type="protein sequence ID" value="ENSSAUP00010031968.1"/>
    <property type="gene ID" value="ENSSAUG00010013599.1"/>
</dbReference>
<keyword evidence="5" id="KW-0130">Cell adhesion</keyword>
<comment type="subcellular location">
    <subcellularLocation>
        <location evidence="1">Membrane</location>
        <topology evidence="1">Single-pass membrane protein</topology>
    </subcellularLocation>
</comment>
<sequence length="260" mass="28532">MLSCISLAALLFVATSSALSPGQPCLCSALLPAGLKVNCSSVSLMELTHLPSDTVELHVQDNRLTSVTPGLFDPLTALKKVSLYGNPFHCDCKIQYLRNWLLKNRAIVSREPTCASPGSVALRAITELSDDFFSSCALTGCTNGIYNTTVGVLLCCIIVLLLWSLRLAKTSTITLYIDKIQSGVEAGSLRLQRPKRRRRLHTGLSEVSDSLTCPEELEKPLLNMELLPQVLDVLHKKHDIKINLPGRRSATYEQSKTVRN</sequence>
<dbReference type="InterPro" id="IPR032675">
    <property type="entry name" value="LRR_dom_sf"/>
</dbReference>
<dbReference type="PANTHER" id="PTHR22650:SF6">
    <property type="entry name" value="PLATELET GLYCOPROTEIN IX"/>
    <property type="match status" value="1"/>
</dbReference>
<evidence type="ECO:0000256" key="10">
    <source>
        <dbReference type="SAM" id="SignalP"/>
    </source>
</evidence>
<dbReference type="InterPro" id="IPR000483">
    <property type="entry name" value="Cys-rich_flank_reg_C"/>
</dbReference>
<dbReference type="Proteomes" id="UP000472265">
    <property type="component" value="Chromosome 7"/>
</dbReference>
<evidence type="ECO:0000256" key="3">
    <source>
        <dbReference type="ARBA" id="ARBA00022692"/>
    </source>
</evidence>
<evidence type="ECO:0000256" key="6">
    <source>
        <dbReference type="ARBA" id="ARBA00022989"/>
    </source>
</evidence>
<accession>A0A671VYJ0</accession>
<dbReference type="OMA" id="HNIKIKA"/>
<evidence type="ECO:0000256" key="2">
    <source>
        <dbReference type="ARBA" id="ARBA00022614"/>
    </source>
</evidence>
<feature type="transmembrane region" description="Helical" evidence="9">
    <location>
        <begin position="144"/>
        <end position="165"/>
    </location>
</feature>
<feature type="domain" description="LRRCT" evidence="11">
    <location>
        <begin position="86"/>
        <end position="137"/>
    </location>
</feature>
<evidence type="ECO:0000259" key="11">
    <source>
        <dbReference type="SMART" id="SM00082"/>
    </source>
</evidence>
<keyword evidence="4 10" id="KW-0732">Signal</keyword>